<dbReference type="EnsemblMetazoa" id="ACHR002373-RA">
    <property type="protein sequence ID" value="ACHR002373-PA"/>
    <property type="gene ID" value="ACHR002373"/>
</dbReference>
<evidence type="ECO:0000256" key="3">
    <source>
        <dbReference type="SAM" id="Phobius"/>
    </source>
</evidence>
<dbReference type="CDD" id="cd21911">
    <property type="entry name" value="CC1_SLMAP"/>
    <property type="match status" value="1"/>
</dbReference>
<feature type="region of interest" description="Disordered" evidence="2">
    <location>
        <begin position="904"/>
        <end position="932"/>
    </location>
</feature>
<proteinExistence type="predicted"/>
<sequence>MQTPLVNNVTTTTTTTLNRDVAAQVQQQQQQQQQLGNLNNNNNATANNNNNNANTLINNNSLSVSNSCGTLNVSNNINNNNNCINNNGQPQVARALLICRPNSHPFNNRTLYLEPGAQAKVGRSVARIRVSENNAIFDCKVLSRNHAVLWYKDGRFFIKDTGSSNGTFINNIRLSQTCTESEPHEISSGDIVQFGVDVMENTRRETHGCITATLKLFLPDGRETKASQKVGIGGQSAIIPPVDLYRLNQYIQEANQREQILETKLISLQKMVESTKQNSFLGWQAMIDEDRLLSRIDMLEKKLQYCQKNITEDKLREELLKLVDEKEEYQNAAKEAMYKLHQERHEAVHKQISLEKALCTSEDECSLLREQLTKTKQQLQEMTVCMDTLKNQYDEKVASSEEQLKAKESEITSLTHKLDHFVDVYAIASSDDEQQQQQQQHQHQQQIHSSAMSNWLKNSDIKKLEGSEDIIKAICNDTQESEINGSDYTEGLTKLQRRINTLEKNFTLLFGGDLKSENETGDTNDLDNDATDPIVLTGTTNATAIPAGGDAKPDDDEPAGDASTLVRGAENGPSTLQVECDGNQNDVNSASPTSNSGGDGEDTGVAETPMDQETVQGPQETHGDGVTTAAVTTAAPPYGQEADLINQNVLKRNIRLIKNDCMTLLRQVERTIAQKQSEQIIQKAKYDELETELLAFKAELESRPKQDELDQKQQLCDNLTESLSTLRNEVDELRTLNDRCQLEMERMEIELLKQKNIENEKISAMAAVAAAAASVVVAQPSTEDVTVVVKEEQELMQTASGTEKEEPMEKSSSTPEMESSAKDVATEENHQQQQAQELMMMPTTLLVVTDNAPVAEMPSPVLIPTVPMVDVETQTDALPDVPATVVVSSMSVVPVLPLTMAATSEATDTSDGGDASICSNLDDLDDDEDDDEKTETIEATALYNVPVLDMIGTAAAARPPVDDNVGVTGKAFDSASNGGSALLMGYPADNTPGDGKELSGTNAIDYELAMINHPDVQREEELIVFKEKYSHLSEENVRLQQQLQQLSQDMSQSRHWFALQIAACIVPVMAIFCYFLTGRS</sequence>
<organism evidence="5 6">
    <name type="scientific">Anopheles christyi</name>
    <dbReference type="NCBI Taxonomy" id="43041"/>
    <lineage>
        <taxon>Eukaryota</taxon>
        <taxon>Metazoa</taxon>
        <taxon>Ecdysozoa</taxon>
        <taxon>Arthropoda</taxon>
        <taxon>Hexapoda</taxon>
        <taxon>Insecta</taxon>
        <taxon>Pterygota</taxon>
        <taxon>Neoptera</taxon>
        <taxon>Endopterygota</taxon>
        <taxon>Diptera</taxon>
        <taxon>Nematocera</taxon>
        <taxon>Culicoidea</taxon>
        <taxon>Culicidae</taxon>
        <taxon>Anophelinae</taxon>
        <taxon>Anopheles</taxon>
    </lineage>
</organism>
<dbReference type="VEuPathDB" id="VectorBase:ACHR002373"/>
<feature type="compositionally biased region" description="Acidic residues" evidence="2">
    <location>
        <begin position="519"/>
        <end position="530"/>
    </location>
</feature>
<keyword evidence="3" id="KW-0812">Transmembrane</keyword>
<name>A0A182JV41_9DIPT</name>
<feature type="region of interest" description="Disordered" evidence="2">
    <location>
        <begin position="796"/>
        <end position="835"/>
    </location>
</feature>
<feature type="coiled-coil region" evidence="1">
    <location>
        <begin position="312"/>
        <end position="346"/>
    </location>
</feature>
<feature type="compositionally biased region" description="Basic and acidic residues" evidence="2">
    <location>
        <begin position="819"/>
        <end position="830"/>
    </location>
</feature>
<dbReference type="Proteomes" id="UP000075881">
    <property type="component" value="Unassembled WGS sequence"/>
</dbReference>
<keyword evidence="1" id="KW-0175">Coiled coil</keyword>
<feature type="transmembrane region" description="Helical" evidence="3">
    <location>
        <begin position="1056"/>
        <end position="1077"/>
    </location>
</feature>
<feature type="compositionally biased region" description="Acidic residues" evidence="2">
    <location>
        <begin position="922"/>
        <end position="932"/>
    </location>
</feature>
<protein>
    <recommendedName>
        <fullName evidence="4">FHA domain-containing protein</fullName>
    </recommendedName>
</protein>
<evidence type="ECO:0000313" key="6">
    <source>
        <dbReference type="Proteomes" id="UP000075881"/>
    </source>
</evidence>
<keyword evidence="6" id="KW-1185">Reference proteome</keyword>
<keyword evidence="3" id="KW-0472">Membrane</keyword>
<feature type="domain" description="FHA" evidence="4">
    <location>
        <begin position="119"/>
        <end position="174"/>
    </location>
</feature>
<feature type="coiled-coil region" evidence="1">
    <location>
        <begin position="390"/>
        <end position="417"/>
    </location>
</feature>
<dbReference type="Gene3D" id="2.60.200.20">
    <property type="match status" value="1"/>
</dbReference>
<accession>A0A182JV41</accession>
<reference evidence="5" key="2">
    <citation type="submission" date="2020-05" db="UniProtKB">
        <authorList>
            <consortium name="EnsemblMetazoa"/>
        </authorList>
    </citation>
    <scope>IDENTIFICATION</scope>
    <source>
        <strain evidence="5">ACHKN1017</strain>
    </source>
</reference>
<evidence type="ECO:0000256" key="2">
    <source>
        <dbReference type="SAM" id="MobiDB-lite"/>
    </source>
</evidence>
<feature type="region of interest" description="Disordered" evidence="2">
    <location>
        <begin position="513"/>
        <end position="607"/>
    </location>
</feature>
<dbReference type="STRING" id="43041.A0A182JV41"/>
<dbReference type="InterPro" id="IPR008984">
    <property type="entry name" value="SMAD_FHA_dom_sf"/>
</dbReference>
<dbReference type="InterPro" id="IPR051176">
    <property type="entry name" value="Cent_Immune-Sig_Mod"/>
</dbReference>
<dbReference type="AlphaFoldDB" id="A0A182JV41"/>
<dbReference type="CDD" id="cd22679">
    <property type="entry name" value="FHA_SLMAP"/>
    <property type="match status" value="1"/>
</dbReference>
<feature type="compositionally biased region" description="Polar residues" evidence="2">
    <location>
        <begin position="572"/>
        <end position="596"/>
    </location>
</feature>
<reference evidence="6" key="1">
    <citation type="submission" date="2013-03" db="EMBL/GenBank/DDBJ databases">
        <title>The Genome Sequence of Anopheles christyi ACHKN1017.</title>
        <authorList>
            <consortium name="The Broad Institute Genomics Platform"/>
            <person name="Neafsey D.E."/>
            <person name="Besansky N."/>
            <person name="Walker B."/>
            <person name="Young S.K."/>
            <person name="Zeng Q."/>
            <person name="Gargeya S."/>
            <person name="Fitzgerald M."/>
            <person name="Haas B."/>
            <person name="Abouelleil A."/>
            <person name="Allen A.W."/>
            <person name="Alvarado L."/>
            <person name="Arachchi H.M."/>
            <person name="Berlin A.M."/>
            <person name="Chapman S.B."/>
            <person name="Gainer-Dewar J."/>
            <person name="Goldberg J."/>
            <person name="Griggs A."/>
            <person name="Gujja S."/>
            <person name="Hansen M."/>
            <person name="Howarth C."/>
            <person name="Imamovic A."/>
            <person name="Ireland A."/>
            <person name="Larimer J."/>
            <person name="McCowan C."/>
            <person name="Murphy C."/>
            <person name="Pearson M."/>
            <person name="Poon T.W."/>
            <person name="Priest M."/>
            <person name="Roberts A."/>
            <person name="Saif S."/>
            <person name="Shea T."/>
            <person name="Sisk P."/>
            <person name="Sykes S."/>
            <person name="Wortman J."/>
            <person name="Nusbaum C."/>
            <person name="Birren B."/>
        </authorList>
    </citation>
    <scope>NUCLEOTIDE SEQUENCE [LARGE SCALE GENOMIC DNA]</scope>
    <source>
        <strain evidence="6">ACHKN1017</strain>
    </source>
</reference>
<dbReference type="Pfam" id="PF00498">
    <property type="entry name" value="FHA"/>
    <property type="match status" value="1"/>
</dbReference>
<keyword evidence="3" id="KW-1133">Transmembrane helix</keyword>
<dbReference type="SUPFAM" id="SSF49879">
    <property type="entry name" value="SMAD/FHA domain"/>
    <property type="match status" value="1"/>
</dbReference>
<feature type="coiled-coil region" evidence="1">
    <location>
        <begin position="709"/>
        <end position="750"/>
    </location>
</feature>
<feature type="region of interest" description="Disordered" evidence="2">
    <location>
        <begin position="430"/>
        <end position="450"/>
    </location>
</feature>
<evidence type="ECO:0000256" key="1">
    <source>
        <dbReference type="SAM" id="Coils"/>
    </source>
</evidence>
<dbReference type="InterPro" id="IPR000253">
    <property type="entry name" value="FHA_dom"/>
</dbReference>
<dbReference type="PROSITE" id="PS50006">
    <property type="entry name" value="FHA_DOMAIN"/>
    <property type="match status" value="1"/>
</dbReference>
<dbReference type="PANTHER" id="PTHR15715">
    <property type="entry name" value="CENTROSOMAL PROTEIN OF 170 KDA"/>
    <property type="match status" value="1"/>
</dbReference>
<dbReference type="PANTHER" id="PTHR15715:SF37">
    <property type="entry name" value="LD47843P"/>
    <property type="match status" value="1"/>
</dbReference>
<feature type="compositionally biased region" description="Low complexity" evidence="2">
    <location>
        <begin position="435"/>
        <end position="446"/>
    </location>
</feature>
<evidence type="ECO:0000259" key="4">
    <source>
        <dbReference type="PROSITE" id="PS50006"/>
    </source>
</evidence>
<evidence type="ECO:0000313" key="5">
    <source>
        <dbReference type="EnsemblMetazoa" id="ACHR002373-PA"/>
    </source>
</evidence>
<dbReference type="SMART" id="SM00240">
    <property type="entry name" value="FHA"/>
    <property type="match status" value="1"/>
</dbReference>
<feature type="region of interest" description="Disordered" evidence="2">
    <location>
        <begin position="29"/>
        <end position="58"/>
    </location>
</feature>